<comment type="caution">
    <text evidence="2">The sequence shown here is derived from an EMBL/GenBank/DDBJ whole genome shotgun (WGS) entry which is preliminary data.</text>
</comment>
<evidence type="ECO:0000313" key="2">
    <source>
        <dbReference type="EMBL" id="PWZ43806.1"/>
    </source>
</evidence>
<feature type="region of interest" description="Disordered" evidence="1">
    <location>
        <begin position="1"/>
        <end position="27"/>
    </location>
</feature>
<protein>
    <submittedName>
        <fullName evidence="2">Uncharacterized protein</fullName>
    </submittedName>
</protein>
<proteinExistence type="predicted"/>
<gene>
    <name evidence="2" type="ORF">Zm00014a_021507</name>
</gene>
<evidence type="ECO:0000313" key="3">
    <source>
        <dbReference type="Proteomes" id="UP000251960"/>
    </source>
</evidence>
<sequence length="132" mass="12924">MESKVEAEAVQLAGKKQKSTFPSSAADDGRVEAASMGIMASSPSAASPAAIVSAFLAPPLSLLRHVTSLCAGYLGLDGGLKPPASSSSSVATAAAAAAASQRGEVVEAAASVVSSNASSCLTRSRPPQAGFC</sequence>
<evidence type="ECO:0000256" key="1">
    <source>
        <dbReference type="SAM" id="MobiDB-lite"/>
    </source>
</evidence>
<reference evidence="2 3" key="1">
    <citation type="journal article" date="2018" name="Nat. Genet.">
        <title>Extensive intraspecific gene order and gene structural variations between Mo17 and other maize genomes.</title>
        <authorList>
            <person name="Sun S."/>
            <person name="Zhou Y."/>
            <person name="Chen J."/>
            <person name="Shi J."/>
            <person name="Zhao H."/>
            <person name="Zhao H."/>
            <person name="Song W."/>
            <person name="Zhang M."/>
            <person name="Cui Y."/>
            <person name="Dong X."/>
            <person name="Liu H."/>
            <person name="Ma X."/>
            <person name="Jiao Y."/>
            <person name="Wang B."/>
            <person name="Wei X."/>
            <person name="Stein J.C."/>
            <person name="Glaubitz J.C."/>
            <person name="Lu F."/>
            <person name="Yu G."/>
            <person name="Liang C."/>
            <person name="Fengler K."/>
            <person name="Li B."/>
            <person name="Rafalski A."/>
            <person name="Schnable P.S."/>
            <person name="Ware D.H."/>
            <person name="Buckler E.S."/>
            <person name="Lai J."/>
        </authorList>
    </citation>
    <scope>NUCLEOTIDE SEQUENCE [LARGE SCALE GENOMIC DNA]</scope>
    <source>
        <strain evidence="3">cv. Missouri 17</strain>
        <tissue evidence="2">Seedling</tissue>
    </source>
</reference>
<dbReference type="EMBL" id="NCVQ01000002">
    <property type="protein sequence ID" value="PWZ43806.1"/>
    <property type="molecule type" value="Genomic_DNA"/>
</dbReference>
<dbReference type="Proteomes" id="UP000251960">
    <property type="component" value="Chromosome 10"/>
</dbReference>
<organism evidence="2 3">
    <name type="scientific">Zea mays</name>
    <name type="common">Maize</name>
    <dbReference type="NCBI Taxonomy" id="4577"/>
    <lineage>
        <taxon>Eukaryota</taxon>
        <taxon>Viridiplantae</taxon>
        <taxon>Streptophyta</taxon>
        <taxon>Embryophyta</taxon>
        <taxon>Tracheophyta</taxon>
        <taxon>Spermatophyta</taxon>
        <taxon>Magnoliopsida</taxon>
        <taxon>Liliopsida</taxon>
        <taxon>Poales</taxon>
        <taxon>Poaceae</taxon>
        <taxon>PACMAD clade</taxon>
        <taxon>Panicoideae</taxon>
        <taxon>Andropogonodae</taxon>
        <taxon>Andropogoneae</taxon>
        <taxon>Tripsacinae</taxon>
        <taxon>Zea</taxon>
    </lineage>
</organism>
<accession>A0A3L6G666</accession>
<dbReference type="AlphaFoldDB" id="A0A3L6G666"/>
<dbReference type="ExpressionAtlas" id="A0A3L6G666">
    <property type="expression patterns" value="baseline and differential"/>
</dbReference>
<name>A0A3L6G666_MAIZE</name>